<accession>S3C992</accession>
<dbReference type="PANTHER" id="PTHR47791">
    <property type="entry name" value="MEIOTICALLY UP-REGULATED GENE 191 PROTEIN"/>
    <property type="match status" value="1"/>
</dbReference>
<dbReference type="eggNOG" id="ENOG502QTTU">
    <property type="taxonomic scope" value="Eukaryota"/>
</dbReference>
<feature type="compositionally biased region" description="Polar residues" evidence="1">
    <location>
        <begin position="275"/>
        <end position="294"/>
    </location>
</feature>
<evidence type="ECO:0000256" key="2">
    <source>
        <dbReference type="SAM" id="SignalP"/>
    </source>
</evidence>
<dbReference type="GO" id="GO:0005975">
    <property type="term" value="P:carbohydrate metabolic process"/>
    <property type="evidence" value="ECO:0007669"/>
    <property type="project" value="InterPro"/>
</dbReference>
<gene>
    <name evidence="3" type="ORF">F503_05174</name>
</gene>
<dbReference type="OMA" id="EPYKNAI"/>
<keyword evidence="3" id="KW-0378">Hydrolase</keyword>
<feature type="region of interest" description="Disordered" evidence="1">
    <location>
        <begin position="275"/>
        <end position="298"/>
    </location>
</feature>
<reference evidence="3 4" key="1">
    <citation type="journal article" date="2013" name="BMC Genomics">
        <title>The genome and transcriptome of the pine saprophyte Ophiostoma piceae, and a comparison with the bark beetle-associated pine pathogen Grosmannia clavigera.</title>
        <authorList>
            <person name="Haridas S."/>
            <person name="Wang Y."/>
            <person name="Lim L."/>
            <person name="Massoumi Alamouti S."/>
            <person name="Jackman S."/>
            <person name="Docking R."/>
            <person name="Robertson G."/>
            <person name="Birol I."/>
            <person name="Bohlmann J."/>
            <person name="Breuil C."/>
        </authorList>
    </citation>
    <scope>NUCLEOTIDE SEQUENCE [LARGE SCALE GENOMIC DNA]</scope>
    <source>
        <strain evidence="3 4">UAMH 11346</strain>
    </source>
</reference>
<dbReference type="Gene3D" id="1.50.10.20">
    <property type="match status" value="1"/>
</dbReference>
<proteinExistence type="predicted"/>
<feature type="chain" id="PRO_5004506977" evidence="2">
    <location>
        <begin position="21"/>
        <end position="645"/>
    </location>
</feature>
<protein>
    <submittedName>
        <fullName evidence="3">Glycosyl hydrolase</fullName>
    </submittedName>
</protein>
<dbReference type="InterPro" id="IPR008928">
    <property type="entry name" value="6-hairpin_glycosidase_sf"/>
</dbReference>
<organism evidence="3 4">
    <name type="scientific">Ophiostoma piceae (strain UAMH 11346)</name>
    <name type="common">Sap stain fungus</name>
    <dbReference type="NCBI Taxonomy" id="1262450"/>
    <lineage>
        <taxon>Eukaryota</taxon>
        <taxon>Fungi</taxon>
        <taxon>Dikarya</taxon>
        <taxon>Ascomycota</taxon>
        <taxon>Pezizomycotina</taxon>
        <taxon>Sordariomycetes</taxon>
        <taxon>Sordariomycetidae</taxon>
        <taxon>Ophiostomatales</taxon>
        <taxon>Ophiostomataceae</taxon>
        <taxon>Ophiostoma</taxon>
    </lineage>
</organism>
<dbReference type="SUPFAM" id="SSF48208">
    <property type="entry name" value="Six-hairpin glycosidases"/>
    <property type="match status" value="1"/>
</dbReference>
<dbReference type="VEuPathDB" id="FungiDB:F503_05174"/>
<feature type="region of interest" description="Disordered" evidence="1">
    <location>
        <begin position="597"/>
        <end position="622"/>
    </location>
</feature>
<dbReference type="Pfam" id="PF03663">
    <property type="entry name" value="Glyco_hydro_76"/>
    <property type="match status" value="1"/>
</dbReference>
<dbReference type="PANTHER" id="PTHR47791:SF2">
    <property type="entry name" value="ENDO MANNANASE, GH76 FAMILY (EUROFUNG)"/>
    <property type="match status" value="1"/>
</dbReference>
<sequence>MITRLIHIACAALAVSTVSAIAITSPDNEATQNPFLPRYVQAGKAILAAKGHAGHRFNDAATAKVKLFDEFLDALRVMQDDYFEPWLGQWPNAIDWTAAVAGTHVAAALSSLSQGLSAEDSSREKENLITTYFSQLLSYYFGQDAFSIRNEAYDDMLWVVLGWLEAVEFIDYHATLFQLSSTSHEQPLAKTASHVAPGLRNQPWHGNIWIPAFSHRARIFWDIASQGWDTALCGGGMNWNPRLEPYKNAITNELFIAASASMYLYFPGDSNSSPFINSQDPRMSDPTANSTSASDDPHEVKHLQAALAGYNWLIHSGMMNEQGLYVDGFHITGWKNASNPNKRCDARNDMVYTYNQGVVLTGQIGLWKVTGDERFLNDGHRLIQSAINATGYDLSRDEPIDDINLLNPGQLPPWRGLGRAGVLEEQCDISGQCSQDSQSFKGIFFHHLTAFCAPLDIALSKAANLTDTPTLSRELFKRAEENHRDACATYLGWIRHNAHAALSTKDSEGKFGMWWTAGLLQINASSLANAPPNAPSGSNSIDYRTYGVPRDTTWIDGPPAGAPAPPIRNNDDDIVDQMPLRSGRAKYASADLMYETDDTSMPTTQAGDPSDPNNRGRGRTVETQGGGLAVLRCLWEISQRTAMTT</sequence>
<keyword evidence="4" id="KW-1185">Reference proteome</keyword>
<dbReference type="STRING" id="1262450.S3C992"/>
<dbReference type="HOGENOM" id="CLU_021766_1_0_1"/>
<feature type="compositionally biased region" description="Polar residues" evidence="1">
    <location>
        <begin position="599"/>
        <end position="613"/>
    </location>
</feature>
<evidence type="ECO:0000313" key="4">
    <source>
        <dbReference type="Proteomes" id="UP000016923"/>
    </source>
</evidence>
<dbReference type="GO" id="GO:0016787">
    <property type="term" value="F:hydrolase activity"/>
    <property type="evidence" value="ECO:0007669"/>
    <property type="project" value="UniProtKB-KW"/>
</dbReference>
<name>S3C992_OPHP1</name>
<dbReference type="InterPro" id="IPR053169">
    <property type="entry name" value="MUG_Protein"/>
</dbReference>
<evidence type="ECO:0000313" key="3">
    <source>
        <dbReference type="EMBL" id="EPE10079.1"/>
    </source>
</evidence>
<feature type="signal peptide" evidence="2">
    <location>
        <begin position="1"/>
        <end position="20"/>
    </location>
</feature>
<keyword evidence="2" id="KW-0732">Signal</keyword>
<dbReference type="InterPro" id="IPR005198">
    <property type="entry name" value="Glyco_hydro_76"/>
</dbReference>
<dbReference type="EMBL" id="KE148146">
    <property type="protein sequence ID" value="EPE10079.1"/>
    <property type="molecule type" value="Genomic_DNA"/>
</dbReference>
<evidence type="ECO:0000256" key="1">
    <source>
        <dbReference type="SAM" id="MobiDB-lite"/>
    </source>
</evidence>
<dbReference type="AlphaFoldDB" id="S3C992"/>
<dbReference type="OrthoDB" id="4104179at2759"/>
<dbReference type="Proteomes" id="UP000016923">
    <property type="component" value="Unassembled WGS sequence"/>
</dbReference>